<dbReference type="Ensembl" id="ENSANAT00000011870.1">
    <property type="protein sequence ID" value="ENSANAP00000001289.1"/>
    <property type="gene ID" value="ENSANAG00000011110.1"/>
</dbReference>
<dbReference type="AlphaFoldDB" id="A0A2K5BXY6"/>
<name>A0A2K5BXY6_AOTNA</name>
<evidence type="ECO:0000313" key="2">
    <source>
        <dbReference type="Proteomes" id="UP000233020"/>
    </source>
</evidence>
<sequence length="242" mass="25888">MEEDPLVDGLPSPEDAMVTELFNAKSPFVSENIGLKVPVKREEDEFHVFKDAYLGPADPEDPLLHAFSAALGADCQGQVKAEFPGADSDGGELLGEYGGIPELSALEDVALLPAPQPPTCNVHFPSSVLPLGSWVPEGAAHPGVRVFPVEIKEAGGTITSNNPEEATFQNLLTQESCCKFPSSQEPEDTSCCSHKKDSNPVVICQLKGGTQMLCIDNSGTRELKALHLVPPYQDQNSYLQSA</sequence>
<accession>A0A2K5BXY6</accession>
<protein>
    <submittedName>
        <fullName evidence="1">Testis expressed metallothionein like protein</fullName>
    </submittedName>
</protein>
<organism evidence="1 2">
    <name type="scientific">Aotus nancymaae</name>
    <name type="common">Ma's night monkey</name>
    <dbReference type="NCBI Taxonomy" id="37293"/>
    <lineage>
        <taxon>Eukaryota</taxon>
        <taxon>Metazoa</taxon>
        <taxon>Chordata</taxon>
        <taxon>Craniata</taxon>
        <taxon>Vertebrata</taxon>
        <taxon>Euteleostomi</taxon>
        <taxon>Mammalia</taxon>
        <taxon>Eutheria</taxon>
        <taxon>Euarchontoglires</taxon>
        <taxon>Primates</taxon>
        <taxon>Haplorrhini</taxon>
        <taxon>Platyrrhini</taxon>
        <taxon>Aotidae</taxon>
        <taxon>Aotus</taxon>
    </lineage>
</organism>
<dbReference type="Proteomes" id="UP000233020">
    <property type="component" value="Unplaced"/>
</dbReference>
<dbReference type="GeneTree" id="ENSGT00940000161379"/>
<proteinExistence type="predicted"/>
<reference evidence="1" key="1">
    <citation type="submission" date="2025-08" db="UniProtKB">
        <authorList>
            <consortium name="Ensembl"/>
        </authorList>
    </citation>
    <scope>IDENTIFICATION</scope>
</reference>
<gene>
    <name evidence="1" type="primary">TESMIN</name>
</gene>
<keyword evidence="2" id="KW-1185">Reference proteome</keyword>
<reference evidence="1" key="2">
    <citation type="submission" date="2025-09" db="UniProtKB">
        <authorList>
            <consortium name="Ensembl"/>
        </authorList>
    </citation>
    <scope>IDENTIFICATION</scope>
</reference>
<evidence type="ECO:0000313" key="1">
    <source>
        <dbReference type="Ensembl" id="ENSANAP00000001289.1"/>
    </source>
</evidence>